<dbReference type="InterPro" id="IPR021700">
    <property type="entry name" value="DUF3283"/>
</dbReference>
<evidence type="ECO:0000313" key="1">
    <source>
        <dbReference type="EMBL" id="RQW65032.1"/>
    </source>
</evidence>
<dbReference type="Pfam" id="PF11686">
    <property type="entry name" value="DUF3283"/>
    <property type="match status" value="1"/>
</dbReference>
<dbReference type="OrthoDB" id="5918317at2"/>
<reference evidence="1 2" key="1">
    <citation type="submission" date="2018-11" db="EMBL/GenBank/DDBJ databases">
        <title>Vibrio LJC006 sp. nov., isolated from seawater during the bloom of the enteromorpha.</title>
        <authorList>
            <person name="Liang J."/>
        </authorList>
    </citation>
    <scope>NUCLEOTIDE SEQUENCE [LARGE SCALE GENOMIC DNA]</scope>
    <source>
        <strain evidence="1 2">LJC006</strain>
    </source>
</reference>
<comment type="caution">
    <text evidence="1">The sequence shown here is derived from an EMBL/GenBank/DDBJ whole genome shotgun (WGS) entry which is preliminary data.</text>
</comment>
<dbReference type="GO" id="GO:0006260">
    <property type="term" value="P:DNA replication"/>
    <property type="evidence" value="ECO:0007669"/>
    <property type="project" value="InterPro"/>
</dbReference>
<dbReference type="Gene3D" id="1.20.58.250">
    <property type="entry name" value="DNA polymerase III-theta"/>
    <property type="match status" value="1"/>
</dbReference>
<gene>
    <name evidence="1" type="ORF">EES38_03090</name>
</gene>
<dbReference type="GO" id="GO:0003887">
    <property type="term" value="F:DNA-directed DNA polymerase activity"/>
    <property type="evidence" value="ECO:0007669"/>
    <property type="project" value="InterPro"/>
</dbReference>
<dbReference type="Proteomes" id="UP000281112">
    <property type="component" value="Unassembled WGS sequence"/>
</dbReference>
<organism evidence="1 2">
    <name type="scientific">Vibrio viridaestus</name>
    <dbReference type="NCBI Taxonomy" id="2487322"/>
    <lineage>
        <taxon>Bacteria</taxon>
        <taxon>Pseudomonadati</taxon>
        <taxon>Pseudomonadota</taxon>
        <taxon>Gammaproteobacteria</taxon>
        <taxon>Vibrionales</taxon>
        <taxon>Vibrionaceae</taxon>
        <taxon>Vibrio</taxon>
    </lineage>
</organism>
<dbReference type="InterPro" id="IPR036745">
    <property type="entry name" value="PolIII_theta_sf"/>
</dbReference>
<proteinExistence type="predicted"/>
<dbReference type="SUPFAM" id="SSF46575">
    <property type="entry name" value="DNA polymerase III theta subunit-like"/>
    <property type="match status" value="1"/>
</dbReference>
<name>A0A3N9U5P8_9VIBR</name>
<sequence length="75" mass="8895">MITHSTMSFNLANKSSQDRLRIELDKQASYIVWQLKQGKTTVDEVNSKLRSFREEQDKDWFIESLEHYKKIMGVS</sequence>
<protein>
    <submittedName>
        <fullName evidence="1">DUF3283 family protein</fullName>
    </submittedName>
</protein>
<evidence type="ECO:0000313" key="2">
    <source>
        <dbReference type="Proteomes" id="UP000281112"/>
    </source>
</evidence>
<keyword evidence="2" id="KW-1185">Reference proteome</keyword>
<dbReference type="GO" id="GO:0003677">
    <property type="term" value="F:DNA binding"/>
    <property type="evidence" value="ECO:0007669"/>
    <property type="project" value="InterPro"/>
</dbReference>
<accession>A0A3N9U5P8</accession>
<dbReference type="EMBL" id="RJVQ01000001">
    <property type="protein sequence ID" value="RQW65032.1"/>
    <property type="molecule type" value="Genomic_DNA"/>
</dbReference>
<dbReference type="AlphaFoldDB" id="A0A3N9U5P8"/>